<evidence type="ECO:0000313" key="2">
    <source>
        <dbReference type="EMBL" id="KAH7042746.1"/>
    </source>
</evidence>
<dbReference type="EMBL" id="JAGTJR010000024">
    <property type="protein sequence ID" value="KAH7042746.1"/>
    <property type="molecule type" value="Genomic_DNA"/>
</dbReference>
<feature type="region of interest" description="Disordered" evidence="1">
    <location>
        <begin position="173"/>
        <end position="209"/>
    </location>
</feature>
<sequence>MDTHEQRLSHGKATMVGCREPALLAHQPPTHGPAPEGKADRARSPLIRSRALHKTVYRDTHLLKSKGVGRRLCSIPQVPRHRSVASNASPLEVYQEMPWLDPLNGPRNQAPFAQDLAPTDYSAHLSRGHRSLVDHIKRRLKIVDYARATAESPQDHSQPELAQHLVRPGQIQDESSFGHFSGASDYPNREKSRRPPFENDCSANSSPGDAQLHLMASRLGLELKKKSMEMRQGQSPHTADFANIVAHLRKIHDELLIGSVDWSHLREIMRECCPVGQFVVEMMAEYTSTAPHEHDLSPRMIANNGSTGDVADDTNMTESQLLRQPDDPNEVEMTGSIYYPKEIKQICVR</sequence>
<proteinExistence type="predicted"/>
<protein>
    <submittedName>
        <fullName evidence="2">Uncharacterized protein</fullName>
    </submittedName>
</protein>
<evidence type="ECO:0000313" key="3">
    <source>
        <dbReference type="Proteomes" id="UP000774617"/>
    </source>
</evidence>
<gene>
    <name evidence="2" type="ORF">B0J12DRAFT_672926</name>
</gene>
<organism evidence="2 3">
    <name type="scientific">Macrophomina phaseolina</name>
    <dbReference type="NCBI Taxonomy" id="35725"/>
    <lineage>
        <taxon>Eukaryota</taxon>
        <taxon>Fungi</taxon>
        <taxon>Dikarya</taxon>
        <taxon>Ascomycota</taxon>
        <taxon>Pezizomycotina</taxon>
        <taxon>Dothideomycetes</taxon>
        <taxon>Dothideomycetes incertae sedis</taxon>
        <taxon>Botryosphaeriales</taxon>
        <taxon>Botryosphaeriaceae</taxon>
        <taxon>Macrophomina</taxon>
    </lineage>
</organism>
<keyword evidence="3" id="KW-1185">Reference proteome</keyword>
<name>A0ABQ8G2E7_9PEZI</name>
<feature type="compositionally biased region" description="Basic and acidic residues" evidence="1">
    <location>
        <begin position="187"/>
        <end position="197"/>
    </location>
</feature>
<reference evidence="2 3" key="1">
    <citation type="journal article" date="2021" name="Nat. Commun.">
        <title>Genetic determinants of endophytism in the Arabidopsis root mycobiome.</title>
        <authorList>
            <person name="Mesny F."/>
            <person name="Miyauchi S."/>
            <person name="Thiergart T."/>
            <person name="Pickel B."/>
            <person name="Atanasova L."/>
            <person name="Karlsson M."/>
            <person name="Huettel B."/>
            <person name="Barry K.W."/>
            <person name="Haridas S."/>
            <person name="Chen C."/>
            <person name="Bauer D."/>
            <person name="Andreopoulos W."/>
            <person name="Pangilinan J."/>
            <person name="LaButti K."/>
            <person name="Riley R."/>
            <person name="Lipzen A."/>
            <person name="Clum A."/>
            <person name="Drula E."/>
            <person name="Henrissat B."/>
            <person name="Kohler A."/>
            <person name="Grigoriev I.V."/>
            <person name="Martin F.M."/>
            <person name="Hacquard S."/>
        </authorList>
    </citation>
    <scope>NUCLEOTIDE SEQUENCE [LARGE SCALE GENOMIC DNA]</scope>
    <source>
        <strain evidence="2 3">MPI-SDFR-AT-0080</strain>
    </source>
</reference>
<evidence type="ECO:0000256" key="1">
    <source>
        <dbReference type="SAM" id="MobiDB-lite"/>
    </source>
</evidence>
<accession>A0ABQ8G2E7</accession>
<comment type="caution">
    <text evidence="2">The sequence shown here is derived from an EMBL/GenBank/DDBJ whole genome shotgun (WGS) entry which is preliminary data.</text>
</comment>
<feature type="region of interest" description="Disordered" evidence="1">
    <location>
        <begin position="24"/>
        <end position="44"/>
    </location>
</feature>
<dbReference type="Proteomes" id="UP000774617">
    <property type="component" value="Unassembled WGS sequence"/>
</dbReference>